<keyword evidence="5" id="KW-0812">Transmembrane</keyword>
<keyword evidence="4" id="KW-0175">Coiled coil</keyword>
<dbReference type="CDD" id="cd11386">
    <property type="entry name" value="MCP_signal"/>
    <property type="match status" value="1"/>
</dbReference>
<dbReference type="PANTHER" id="PTHR43531">
    <property type="entry name" value="PROTEIN ICFG"/>
    <property type="match status" value="1"/>
</dbReference>
<dbReference type="OrthoDB" id="1862723at2"/>
<dbReference type="Pfam" id="PF00672">
    <property type="entry name" value="HAMP"/>
    <property type="match status" value="1"/>
</dbReference>
<dbReference type="PROSITE" id="PS50111">
    <property type="entry name" value="CHEMOTAXIS_TRANSDUC_2"/>
    <property type="match status" value="1"/>
</dbReference>
<evidence type="ECO:0000313" key="9">
    <source>
        <dbReference type="Proteomes" id="UP000260680"/>
    </source>
</evidence>
<organism evidence="8 9">
    <name type="scientific">Lacrimispora amygdalina</name>
    <dbReference type="NCBI Taxonomy" id="253257"/>
    <lineage>
        <taxon>Bacteria</taxon>
        <taxon>Bacillati</taxon>
        <taxon>Bacillota</taxon>
        <taxon>Clostridia</taxon>
        <taxon>Lachnospirales</taxon>
        <taxon>Lachnospiraceae</taxon>
        <taxon>Lacrimispora</taxon>
    </lineage>
</organism>
<dbReference type="InterPro" id="IPR024478">
    <property type="entry name" value="HlyB_4HB_MCP"/>
</dbReference>
<evidence type="ECO:0000313" key="8">
    <source>
        <dbReference type="EMBL" id="RFZ77832.1"/>
    </source>
</evidence>
<keyword evidence="3" id="KW-0807">Transducer</keyword>
<dbReference type="EMBL" id="QOHO01000052">
    <property type="protein sequence ID" value="RFZ77832.1"/>
    <property type="molecule type" value="Genomic_DNA"/>
</dbReference>
<keyword evidence="5" id="KW-0472">Membrane</keyword>
<dbReference type="CDD" id="cd06225">
    <property type="entry name" value="HAMP"/>
    <property type="match status" value="1"/>
</dbReference>
<dbReference type="GO" id="GO:0005886">
    <property type="term" value="C:plasma membrane"/>
    <property type="evidence" value="ECO:0007669"/>
    <property type="project" value="TreeGrafter"/>
</dbReference>
<name>A0A3E2NA29_9FIRM</name>
<feature type="domain" description="Methyl-accepting transducer" evidence="6">
    <location>
        <begin position="360"/>
        <end position="589"/>
    </location>
</feature>
<proteinExistence type="inferred from homology"/>
<evidence type="ECO:0000256" key="5">
    <source>
        <dbReference type="SAM" id="Phobius"/>
    </source>
</evidence>
<feature type="coiled-coil region" evidence="4">
    <location>
        <begin position="128"/>
        <end position="181"/>
    </location>
</feature>
<feature type="transmembrane region" description="Helical" evidence="5">
    <location>
        <begin position="233"/>
        <end position="256"/>
    </location>
</feature>
<feature type="domain" description="HAMP" evidence="7">
    <location>
        <begin position="303"/>
        <end position="355"/>
    </location>
</feature>
<dbReference type="InterPro" id="IPR051310">
    <property type="entry name" value="MCP_chemotaxis"/>
</dbReference>
<evidence type="ECO:0000256" key="4">
    <source>
        <dbReference type="SAM" id="Coils"/>
    </source>
</evidence>
<evidence type="ECO:0000256" key="3">
    <source>
        <dbReference type="PROSITE-ProRule" id="PRU00284"/>
    </source>
</evidence>
<dbReference type="Pfam" id="PF12729">
    <property type="entry name" value="4HB_MCP_1"/>
    <property type="match status" value="1"/>
</dbReference>
<evidence type="ECO:0000256" key="2">
    <source>
        <dbReference type="ARBA" id="ARBA00029447"/>
    </source>
</evidence>
<protein>
    <submittedName>
        <fullName evidence="8">Methyl-accepting chemotaxis protein</fullName>
    </submittedName>
</protein>
<dbReference type="InterPro" id="IPR004089">
    <property type="entry name" value="MCPsignal_dom"/>
</dbReference>
<keyword evidence="1" id="KW-0145">Chemotaxis</keyword>
<dbReference type="SUPFAM" id="SSF158472">
    <property type="entry name" value="HAMP domain-like"/>
    <property type="match status" value="1"/>
</dbReference>
<evidence type="ECO:0000256" key="1">
    <source>
        <dbReference type="ARBA" id="ARBA00022500"/>
    </source>
</evidence>
<feature type="transmembrane region" description="Helical" evidence="5">
    <location>
        <begin position="55"/>
        <end position="77"/>
    </location>
</feature>
<gene>
    <name evidence="8" type="ORF">DS742_16405</name>
</gene>
<dbReference type="GO" id="GO:0004888">
    <property type="term" value="F:transmembrane signaling receptor activity"/>
    <property type="evidence" value="ECO:0007669"/>
    <property type="project" value="TreeGrafter"/>
</dbReference>
<dbReference type="PANTHER" id="PTHR43531:SF11">
    <property type="entry name" value="METHYL-ACCEPTING CHEMOTAXIS PROTEIN 3"/>
    <property type="match status" value="1"/>
</dbReference>
<comment type="caution">
    <text evidence="8">The sequence shown here is derived from an EMBL/GenBank/DDBJ whole genome shotgun (WGS) entry which is preliminary data.</text>
</comment>
<reference evidence="8 9" key="1">
    <citation type="submission" date="2018-07" db="EMBL/GenBank/DDBJ databases">
        <title>New species, Clostridium PI-S10-A1B.</title>
        <authorList>
            <person name="Krishna G."/>
            <person name="Summeta K."/>
            <person name="Shikha S."/>
            <person name="Prabhu P.B."/>
            <person name="Suresh K."/>
        </authorList>
    </citation>
    <scope>NUCLEOTIDE SEQUENCE [LARGE SCALE GENOMIC DNA]</scope>
    <source>
        <strain evidence="8 9">PI-S10-A1B</strain>
    </source>
</reference>
<comment type="similarity">
    <text evidence="2">Belongs to the methyl-accepting chemotaxis (MCP) protein family.</text>
</comment>
<accession>A0A3E2NA29</accession>
<dbReference type="SMART" id="SM00283">
    <property type="entry name" value="MA"/>
    <property type="match status" value="1"/>
</dbReference>
<dbReference type="Gene3D" id="6.10.340.10">
    <property type="match status" value="1"/>
</dbReference>
<dbReference type="InterPro" id="IPR003660">
    <property type="entry name" value="HAMP_dom"/>
</dbReference>
<evidence type="ECO:0000259" key="6">
    <source>
        <dbReference type="PROSITE" id="PS50111"/>
    </source>
</evidence>
<dbReference type="SUPFAM" id="SSF58104">
    <property type="entry name" value="Methyl-accepting chemotaxis protein (MCP) signaling domain"/>
    <property type="match status" value="1"/>
</dbReference>
<dbReference type="GO" id="GO:0006935">
    <property type="term" value="P:chemotaxis"/>
    <property type="evidence" value="ECO:0007669"/>
    <property type="project" value="UniProtKB-KW"/>
</dbReference>
<dbReference type="Proteomes" id="UP000260680">
    <property type="component" value="Unassembled WGS sequence"/>
</dbReference>
<dbReference type="PROSITE" id="PS50885">
    <property type="entry name" value="HAMP"/>
    <property type="match status" value="1"/>
</dbReference>
<dbReference type="Pfam" id="PF00015">
    <property type="entry name" value="MCPsignal"/>
    <property type="match status" value="1"/>
</dbReference>
<dbReference type="Gene3D" id="1.10.287.950">
    <property type="entry name" value="Methyl-accepting chemotaxis protein"/>
    <property type="match status" value="1"/>
</dbReference>
<sequence>MHPHPGSQRLHSCSPQAIPEQQLFMKATEPMGWRSSVIKHLEENNMKNLSISKKLIIGFGAILVMLLITIGMSIYSINGINEQIHSYAQYTLPNTENIWMIRRNTVSVQRDLVSALAETDTQKIGKWLDSAQQDSAALLSELEQYAGNQRDTSRDANIATLRELLGKAGDARREIEKLLQSPTDANVLLAKEKYEGTYVPFMDQASEILVDFTTTADARAAAQEQDAEAAVQLAWIILALCGVAAVVLSVVLMMIIRKSILTPVNEIVDAYGEIAKGNMKTEIRYESRDELGQMVTLIQKTNAMQNKIVEDVIDKFTKISHGDLRLRVDLEYPGDFAILKQTIEDTVSTLNGTMLNINTAAEQVATGSDQVSSGAQALASGSTEQAASVEELAASVERIAEQAEENSSAVMAAARSVQQAGAGVNAGNEHMEQLSQAMTDISSASNQIANITKVIEDIAFQTNILALNAAIEAARAGNAGKGFAVVADEVRSLAAKSAEAAKQTGALIQTSVSTVARGMEISGQTAQILRDVGTSAGEVTVSFGKIEQSIAEQTIAIEQIKDGLSQISAVVQTNAATAEENSATSEEMSAQAATLRQEVGRFRLNEGKGYGKGYIPALPDQKESSEILLSAGMSLGKY</sequence>
<evidence type="ECO:0000259" key="7">
    <source>
        <dbReference type="PROSITE" id="PS50885"/>
    </source>
</evidence>
<dbReference type="AlphaFoldDB" id="A0A3E2NA29"/>
<dbReference type="GO" id="GO:0007165">
    <property type="term" value="P:signal transduction"/>
    <property type="evidence" value="ECO:0007669"/>
    <property type="project" value="UniProtKB-KW"/>
</dbReference>
<keyword evidence="5" id="KW-1133">Transmembrane helix</keyword>